<dbReference type="RefSeq" id="WP_344228439.1">
    <property type="nucleotide sequence ID" value="NZ_BAAALH010000002.1"/>
</dbReference>
<evidence type="ECO:0000313" key="2">
    <source>
        <dbReference type="Proteomes" id="UP001595965"/>
    </source>
</evidence>
<reference evidence="2" key="1">
    <citation type="journal article" date="2019" name="Int. J. Syst. Evol. Microbiol.">
        <title>The Global Catalogue of Microorganisms (GCM) 10K type strain sequencing project: providing services to taxonomists for standard genome sequencing and annotation.</title>
        <authorList>
            <consortium name="The Broad Institute Genomics Platform"/>
            <consortium name="The Broad Institute Genome Sequencing Center for Infectious Disease"/>
            <person name="Wu L."/>
            <person name="Ma J."/>
        </authorList>
    </citation>
    <scope>NUCLEOTIDE SEQUENCE [LARGE SCALE GENOMIC DNA]</scope>
    <source>
        <strain evidence="2">CGMCC 1.12125</strain>
    </source>
</reference>
<dbReference type="Gene3D" id="1.25.40.290">
    <property type="entry name" value="ARM repeat domains"/>
    <property type="match status" value="1"/>
</dbReference>
<gene>
    <name evidence="1" type="ORF">ACFO0K_06965</name>
</gene>
<dbReference type="Proteomes" id="UP001595965">
    <property type="component" value="Unassembled WGS sequence"/>
</dbReference>
<comment type="caution">
    <text evidence="1">The sequence shown here is derived from an EMBL/GenBank/DDBJ whole genome shotgun (WGS) entry which is preliminary data.</text>
</comment>
<evidence type="ECO:0000313" key="1">
    <source>
        <dbReference type="EMBL" id="MFC4429417.1"/>
    </source>
</evidence>
<proteinExistence type="predicted"/>
<dbReference type="InterPro" id="IPR016024">
    <property type="entry name" value="ARM-type_fold"/>
</dbReference>
<organism evidence="1 2">
    <name type="scientific">Citricoccus alkalitolerans</name>
    <dbReference type="NCBI Taxonomy" id="246603"/>
    <lineage>
        <taxon>Bacteria</taxon>
        <taxon>Bacillati</taxon>
        <taxon>Actinomycetota</taxon>
        <taxon>Actinomycetes</taxon>
        <taxon>Micrococcales</taxon>
        <taxon>Micrococcaceae</taxon>
        <taxon>Citricoccus</taxon>
    </lineage>
</organism>
<dbReference type="EMBL" id="JBHSEN010000001">
    <property type="protein sequence ID" value="MFC4429417.1"/>
    <property type="molecule type" value="Genomic_DNA"/>
</dbReference>
<sequence length="371" mass="40709">MPSADELLGPTAAATLTRSVRDVMPRTELHELPRAAESLDGLALRERSDLLRDALLADIPGSYQAFARVMRQARDQSADFSGWLIWPVTGAVATRAVQEDTDAAYTDAMALLAELTGRLTSEFALRTLLRHDLSRGLEIIAGWTDSADEHVRRLASEGTRPYLPWAVRVPEITTHPGITVHILDALYRDGSEYVRRSVANHLNDLSRDAPDLAVHTAQRWLDDPEPTTPALARHGLRTLVKKGHPGALALLGFTPASVDVDGPHVTEFRVPWGGEVRFTAVLRNSGPEPARLAIDYVMHHRKANGTLSAKVFKLSTRDLESGEEMVIDRAHSFRSITTRRYYPGDHAVALQVNGVATTPVPFELLPADAAP</sequence>
<keyword evidence="2" id="KW-1185">Reference proteome</keyword>
<protein>
    <submittedName>
        <fullName evidence="1">DNA alkylation repair protein</fullName>
    </submittedName>
</protein>
<accession>A0ABV8XYE7</accession>
<dbReference type="SUPFAM" id="SSF48371">
    <property type="entry name" value="ARM repeat"/>
    <property type="match status" value="1"/>
</dbReference>
<name>A0ABV8XYE7_9MICC</name>